<feature type="region of interest" description="Disordered" evidence="1">
    <location>
        <begin position="235"/>
        <end position="260"/>
    </location>
</feature>
<dbReference type="HOGENOM" id="CLU_454271_0_0_1"/>
<evidence type="ECO:0000256" key="1">
    <source>
        <dbReference type="SAM" id="MobiDB-lite"/>
    </source>
</evidence>
<reference evidence="2 3" key="1">
    <citation type="journal article" date="2013" name="Curr. Biol.">
        <title>Shared signatures of parasitism and phylogenomics unite Cryptomycota and microsporidia.</title>
        <authorList>
            <person name="James T.Y."/>
            <person name="Pelin A."/>
            <person name="Bonen L."/>
            <person name="Ahrendt S."/>
            <person name="Sain D."/>
            <person name="Corradi N."/>
            <person name="Stajich J.E."/>
        </authorList>
    </citation>
    <scope>NUCLEOTIDE SEQUENCE [LARGE SCALE GENOMIC DNA]</scope>
    <source>
        <strain evidence="2 3">CSF55</strain>
    </source>
</reference>
<evidence type="ECO:0008006" key="4">
    <source>
        <dbReference type="Google" id="ProtNLM"/>
    </source>
</evidence>
<dbReference type="EMBL" id="KE561216">
    <property type="protein sequence ID" value="EPZ31484.1"/>
    <property type="molecule type" value="Genomic_DNA"/>
</dbReference>
<dbReference type="AlphaFoldDB" id="A0A075ANN6"/>
<dbReference type="InterPro" id="IPR042411">
    <property type="entry name" value="WDR27"/>
</dbReference>
<dbReference type="SUPFAM" id="SSF50978">
    <property type="entry name" value="WD40 repeat-like"/>
    <property type="match status" value="1"/>
</dbReference>
<keyword evidence="3" id="KW-1185">Reference proteome</keyword>
<accession>A0A075ANN6</accession>
<sequence>MNVCLFKHNFIVADANQIWYVVDSNGEIKYRTRVERTFVFFTYYEAKHYIIAVTKECSFLIYNMKYDNEGNTIRQIRQCHSNTTFCRMLEPNSKIYLDGLKLSTITETTKESLNRFQILLIIDHTIMLINPITFQIEAKFELPQNLEYSKILLSDLECPFEVDICFLNTPNSAIECVTISKSTESMRLEIYDNKSKWNINEAMKQVKIAESSSSNQRKTSNDKPVTFKTKIKSSGYGNRAVNKSKKEKAKAKENRSKVHKDHLQYTMKAPNLTNFLKFSLLDKRIANETQSGKVTCQAFSNTGKFFYTDQNSLIKGFKSEKCISTSKEAAYFCQMDFTENDKLCLLTLSNGDFHLVSTEGFNNEPLIQFSSKIKKKSIDLSEPCLPQTRFILNDQLLINSNENKLSIFNYKINKRLNDIEKPVNDLNHMAESSFDQNISALSTFCQGSTKLILNQFSKFESTITLFDIYSMTSESTGKISYDDVKSLKTINSSQYVHSGRNYFGIGDIRVPNFTVQVSSFFCPYTNNMEFISTSYDNGLICTAKGSSILLFDIRSIEKPLVTKTISNKESIKSLSMYDSKCIILAKHNFKECEVFYDYRIK</sequence>
<dbReference type="PANTHER" id="PTHR44525:SF1">
    <property type="entry name" value="WD REPEAT-CONTAINING PROTEIN 27"/>
    <property type="match status" value="1"/>
</dbReference>
<evidence type="ECO:0000313" key="2">
    <source>
        <dbReference type="EMBL" id="EPZ31484.1"/>
    </source>
</evidence>
<proteinExistence type="predicted"/>
<protein>
    <recommendedName>
        <fullName evidence="4">WD40 repeat-like protein</fullName>
    </recommendedName>
</protein>
<organism evidence="2 3">
    <name type="scientific">Rozella allomycis (strain CSF55)</name>
    <dbReference type="NCBI Taxonomy" id="988480"/>
    <lineage>
        <taxon>Eukaryota</taxon>
        <taxon>Fungi</taxon>
        <taxon>Fungi incertae sedis</taxon>
        <taxon>Cryptomycota</taxon>
        <taxon>Cryptomycota incertae sedis</taxon>
        <taxon>Rozella</taxon>
    </lineage>
</organism>
<dbReference type="PANTHER" id="PTHR44525">
    <property type="entry name" value="WD REPEAT-CONTAINING PROTEIN 27"/>
    <property type="match status" value="1"/>
</dbReference>
<dbReference type="Proteomes" id="UP000030755">
    <property type="component" value="Unassembled WGS sequence"/>
</dbReference>
<gene>
    <name evidence="2" type="ORF">O9G_002953</name>
</gene>
<evidence type="ECO:0000313" key="3">
    <source>
        <dbReference type="Proteomes" id="UP000030755"/>
    </source>
</evidence>
<name>A0A075ANN6_ROZAC</name>
<dbReference type="InterPro" id="IPR036322">
    <property type="entry name" value="WD40_repeat_dom_sf"/>
</dbReference>